<comment type="caution">
    <text evidence="1">The sequence shown here is derived from an EMBL/GenBank/DDBJ whole genome shotgun (WGS) entry which is preliminary data.</text>
</comment>
<protein>
    <submittedName>
        <fullName evidence="1">Uncharacterized protein</fullName>
    </submittedName>
</protein>
<dbReference type="Proteomes" id="UP001470230">
    <property type="component" value="Unassembled WGS sequence"/>
</dbReference>
<keyword evidence="2" id="KW-1185">Reference proteome</keyword>
<accession>A0ABR2HUV4</accession>
<evidence type="ECO:0000313" key="1">
    <source>
        <dbReference type="EMBL" id="KAK8852965.1"/>
    </source>
</evidence>
<proteinExistence type="predicted"/>
<organism evidence="1 2">
    <name type="scientific">Tritrichomonas musculus</name>
    <dbReference type="NCBI Taxonomy" id="1915356"/>
    <lineage>
        <taxon>Eukaryota</taxon>
        <taxon>Metamonada</taxon>
        <taxon>Parabasalia</taxon>
        <taxon>Tritrichomonadida</taxon>
        <taxon>Tritrichomonadidae</taxon>
        <taxon>Tritrichomonas</taxon>
    </lineage>
</organism>
<gene>
    <name evidence="1" type="ORF">M9Y10_017962</name>
</gene>
<reference evidence="1 2" key="1">
    <citation type="submission" date="2024-04" db="EMBL/GenBank/DDBJ databases">
        <title>Tritrichomonas musculus Genome.</title>
        <authorList>
            <person name="Alves-Ferreira E."/>
            <person name="Grigg M."/>
            <person name="Lorenzi H."/>
            <person name="Galac M."/>
        </authorList>
    </citation>
    <scope>NUCLEOTIDE SEQUENCE [LARGE SCALE GENOMIC DNA]</scope>
    <source>
        <strain evidence="1 2">EAF2021</strain>
    </source>
</reference>
<evidence type="ECO:0000313" key="2">
    <source>
        <dbReference type="Proteomes" id="UP001470230"/>
    </source>
</evidence>
<dbReference type="EMBL" id="JAPFFF010000023">
    <property type="protein sequence ID" value="KAK8852965.1"/>
    <property type="molecule type" value="Genomic_DNA"/>
</dbReference>
<name>A0ABR2HUV4_9EUKA</name>
<sequence>MQNTQEATQRTPPIILSLVGAQSPNNSIPIVYKPLKDNGTTEFRPNRLFEANLFSLNQNYRQRRSAFEIKLPYPNARSTTTADSISSKPYSPQEFPSSILFSNESLSMVFSNLLEEHQIQISPESIAEIFNIITHQLYEILTRAAQSSRQRTNVYAPPISEREITSAPKIKQNFLEFETVFANKIRKNLFNGNNIDENDPYEPYYFENFDAKKADLFTEPSSNERNEQMAQMRRIFQTLRARGEMFKTVANETDSSFSFEIDKCLKNDKISLGAKPNGFSPKANEIFGGAEDEKKKKKDRKITPKDIFEALSRMSFLYQSEIPLWRLKYFEKPDSDND</sequence>